<dbReference type="Pfam" id="PF14891">
    <property type="entry name" value="Peptidase_M91"/>
    <property type="match status" value="1"/>
</dbReference>
<dbReference type="Proteomes" id="UP000192393">
    <property type="component" value="Unassembled WGS sequence"/>
</dbReference>
<evidence type="ECO:0000313" key="2">
    <source>
        <dbReference type="Proteomes" id="UP000192393"/>
    </source>
</evidence>
<dbReference type="AlphaFoldDB" id="A0A1W2D624"/>
<dbReference type="RefSeq" id="WP_221405795.1">
    <property type="nucleotide sequence ID" value="NZ_FWXS01000020.1"/>
</dbReference>
<keyword evidence="2" id="KW-1185">Reference proteome</keyword>
<dbReference type="STRING" id="1434700.SAMN06296427_1203"/>
<organism evidence="1 2">
    <name type="scientific">Moheibacter sediminis</name>
    <dbReference type="NCBI Taxonomy" id="1434700"/>
    <lineage>
        <taxon>Bacteria</taxon>
        <taxon>Pseudomonadati</taxon>
        <taxon>Bacteroidota</taxon>
        <taxon>Flavobacteriia</taxon>
        <taxon>Flavobacteriales</taxon>
        <taxon>Weeksellaceae</taxon>
        <taxon>Moheibacter</taxon>
    </lineage>
</organism>
<sequence length="345" mass="38419">KIMEENHYYPFGLKHSTYADPKQKYELVDNMENTARPTYVLKTDYQYKYNGKELQDELNLNTYAYGWRDYDPATARFNKIDRFAEKYPNASPYHYAGNNPTRFTDVKGDSIWINFGKNNENRVLYQDGQLLNADGSAYTGDGVKIKKDGSTKITNSFLKQSVNSLNTLGGTATGGEMLSVLQDSGYNFNISNASFNPGNRKGKNEFVPDNENNARAFIRSTNGGEFTAFGSGGTIYWNPSDPAFGTLNVVGGTDFNPTTNLGHELGHGWDSNYGLLNGQRINGIEIEEIRGSYIENQIRGQLGAPLRSNYNGQSLLKGNSLIRNGSGNPTVDFIIRSYSIQVVTQ</sequence>
<evidence type="ECO:0000313" key="1">
    <source>
        <dbReference type="EMBL" id="SMC92676.1"/>
    </source>
</evidence>
<dbReference type="Gene3D" id="2.180.10.10">
    <property type="entry name" value="RHS repeat-associated core"/>
    <property type="match status" value="1"/>
</dbReference>
<proteinExistence type="predicted"/>
<reference evidence="1 2" key="1">
    <citation type="submission" date="2017-04" db="EMBL/GenBank/DDBJ databases">
        <authorList>
            <person name="Afonso C.L."/>
            <person name="Miller P.J."/>
            <person name="Scott M.A."/>
            <person name="Spackman E."/>
            <person name="Goraichik I."/>
            <person name="Dimitrov K.M."/>
            <person name="Suarez D.L."/>
            <person name="Swayne D.E."/>
        </authorList>
    </citation>
    <scope>NUCLEOTIDE SEQUENCE [LARGE SCALE GENOMIC DNA]</scope>
    <source>
        <strain evidence="1 2">CGMCC 1.12708</strain>
    </source>
</reference>
<name>A0A1W2D624_9FLAO</name>
<dbReference type="EMBL" id="FWXS01000020">
    <property type="protein sequence ID" value="SMC92676.1"/>
    <property type="molecule type" value="Genomic_DNA"/>
</dbReference>
<dbReference type="NCBIfam" id="TIGR03696">
    <property type="entry name" value="Rhs_assc_core"/>
    <property type="match status" value="1"/>
</dbReference>
<dbReference type="InterPro" id="IPR022385">
    <property type="entry name" value="Rhs_assc_core"/>
</dbReference>
<feature type="non-terminal residue" evidence="1">
    <location>
        <position position="1"/>
    </location>
</feature>
<protein>
    <submittedName>
        <fullName evidence="1">RHS repeat-associated core domain-containing protein</fullName>
    </submittedName>
</protein>
<dbReference type="InterPro" id="IPR028208">
    <property type="entry name" value="Effector_pro_NleD-like"/>
</dbReference>
<gene>
    <name evidence="1" type="ORF">SAMN06296427_1203</name>
</gene>
<accession>A0A1W2D624</accession>